<dbReference type="EMBL" id="CP036274">
    <property type="protein sequence ID" value="QDU27063.1"/>
    <property type="molecule type" value="Genomic_DNA"/>
</dbReference>
<organism evidence="1 2">
    <name type="scientific">Anatilimnocola aggregata</name>
    <dbReference type="NCBI Taxonomy" id="2528021"/>
    <lineage>
        <taxon>Bacteria</taxon>
        <taxon>Pseudomonadati</taxon>
        <taxon>Planctomycetota</taxon>
        <taxon>Planctomycetia</taxon>
        <taxon>Pirellulales</taxon>
        <taxon>Pirellulaceae</taxon>
        <taxon>Anatilimnocola</taxon>
    </lineage>
</organism>
<evidence type="ECO:0000313" key="1">
    <source>
        <dbReference type="EMBL" id="QDU27063.1"/>
    </source>
</evidence>
<protein>
    <submittedName>
        <fullName evidence="1">Uncharacterized protein</fullName>
    </submittedName>
</protein>
<evidence type="ECO:0000313" key="2">
    <source>
        <dbReference type="Proteomes" id="UP000315017"/>
    </source>
</evidence>
<dbReference type="KEGG" id="aagg:ETAA8_21470"/>
<name>A0A517Y9Z8_9BACT</name>
<sequence>MNGALQCERALMERIIRNPPVKQQFGTGRCLLRRFMLAKKVDGLRCESLAAFGVTGLAMVQASSGSVGIQVVGVGPRTERFRNRSSE</sequence>
<proteinExistence type="predicted"/>
<accession>A0A517Y9Z8</accession>
<dbReference type="Proteomes" id="UP000315017">
    <property type="component" value="Chromosome"/>
</dbReference>
<gene>
    <name evidence="1" type="ORF">ETAA8_21470</name>
</gene>
<dbReference type="AlphaFoldDB" id="A0A517Y9Z8"/>
<reference evidence="1 2" key="1">
    <citation type="submission" date="2019-02" db="EMBL/GenBank/DDBJ databases">
        <title>Deep-cultivation of Planctomycetes and their phenomic and genomic characterization uncovers novel biology.</title>
        <authorList>
            <person name="Wiegand S."/>
            <person name="Jogler M."/>
            <person name="Boedeker C."/>
            <person name="Pinto D."/>
            <person name="Vollmers J."/>
            <person name="Rivas-Marin E."/>
            <person name="Kohn T."/>
            <person name="Peeters S.H."/>
            <person name="Heuer A."/>
            <person name="Rast P."/>
            <person name="Oberbeckmann S."/>
            <person name="Bunk B."/>
            <person name="Jeske O."/>
            <person name="Meyerdierks A."/>
            <person name="Storesund J.E."/>
            <person name="Kallscheuer N."/>
            <person name="Luecker S."/>
            <person name="Lage O.M."/>
            <person name="Pohl T."/>
            <person name="Merkel B.J."/>
            <person name="Hornburger P."/>
            <person name="Mueller R.-W."/>
            <person name="Bruemmer F."/>
            <person name="Labrenz M."/>
            <person name="Spormann A.M."/>
            <person name="Op den Camp H."/>
            <person name="Overmann J."/>
            <person name="Amann R."/>
            <person name="Jetten M.S.M."/>
            <person name="Mascher T."/>
            <person name="Medema M.H."/>
            <person name="Devos D.P."/>
            <person name="Kaster A.-K."/>
            <person name="Ovreas L."/>
            <person name="Rohde M."/>
            <person name="Galperin M.Y."/>
            <person name="Jogler C."/>
        </authorList>
    </citation>
    <scope>NUCLEOTIDE SEQUENCE [LARGE SCALE GENOMIC DNA]</scope>
    <source>
        <strain evidence="1 2">ETA_A8</strain>
    </source>
</reference>
<keyword evidence="2" id="KW-1185">Reference proteome</keyword>